<sequence length="119" mass="13441">MTQMWLLWWPRNTSSAAKRQGQPATTTATTAATATSHGKGFSTSSHCPSCLAKLVRKLKKQARTIGFAPSRQAAFECRYDLLSYSLNFDDSSALDHEDNHYKFCALSSTQKYYYLEEKM</sequence>
<reference evidence="3" key="1">
    <citation type="submission" date="2013-01" db="EMBL/GenBank/DDBJ databases">
        <title>Draft Genome Sequence of a Mulberry Tree, Morus notabilis C.K. Schneid.</title>
        <authorList>
            <person name="He N."/>
            <person name="Zhao S."/>
        </authorList>
    </citation>
    <scope>NUCLEOTIDE SEQUENCE</scope>
</reference>
<dbReference type="Proteomes" id="UP000030645">
    <property type="component" value="Unassembled WGS sequence"/>
</dbReference>
<evidence type="ECO:0000313" key="2">
    <source>
        <dbReference type="EMBL" id="EXC24812.1"/>
    </source>
</evidence>
<accession>W9S3L5</accession>
<feature type="region of interest" description="Disordered" evidence="1">
    <location>
        <begin position="14"/>
        <end position="45"/>
    </location>
</feature>
<name>W9S3L5_9ROSA</name>
<evidence type="ECO:0000256" key="1">
    <source>
        <dbReference type="SAM" id="MobiDB-lite"/>
    </source>
</evidence>
<proteinExistence type="predicted"/>
<keyword evidence="3" id="KW-1185">Reference proteome</keyword>
<evidence type="ECO:0000313" key="3">
    <source>
        <dbReference type="Proteomes" id="UP000030645"/>
    </source>
</evidence>
<feature type="compositionally biased region" description="Low complexity" evidence="1">
    <location>
        <begin position="24"/>
        <end position="35"/>
    </location>
</feature>
<dbReference type="EMBL" id="KE346034">
    <property type="protein sequence ID" value="EXC24812.1"/>
    <property type="molecule type" value="Genomic_DNA"/>
</dbReference>
<organism evidence="2 3">
    <name type="scientific">Morus notabilis</name>
    <dbReference type="NCBI Taxonomy" id="981085"/>
    <lineage>
        <taxon>Eukaryota</taxon>
        <taxon>Viridiplantae</taxon>
        <taxon>Streptophyta</taxon>
        <taxon>Embryophyta</taxon>
        <taxon>Tracheophyta</taxon>
        <taxon>Spermatophyta</taxon>
        <taxon>Magnoliopsida</taxon>
        <taxon>eudicotyledons</taxon>
        <taxon>Gunneridae</taxon>
        <taxon>Pentapetalae</taxon>
        <taxon>rosids</taxon>
        <taxon>fabids</taxon>
        <taxon>Rosales</taxon>
        <taxon>Moraceae</taxon>
        <taxon>Moreae</taxon>
        <taxon>Morus</taxon>
    </lineage>
</organism>
<gene>
    <name evidence="2" type="ORF">L484_018526</name>
</gene>
<protein>
    <submittedName>
        <fullName evidence="2">Uncharacterized protein</fullName>
    </submittedName>
</protein>
<dbReference type="AlphaFoldDB" id="W9S3L5"/>